<dbReference type="SUPFAM" id="SSF52540">
    <property type="entry name" value="P-loop containing nucleoside triphosphate hydrolases"/>
    <property type="match status" value="1"/>
</dbReference>
<evidence type="ECO:0000256" key="1">
    <source>
        <dbReference type="ARBA" id="ARBA00010171"/>
    </source>
</evidence>
<dbReference type="GO" id="GO:0000724">
    <property type="term" value="P:double-strand break repair via homologous recombination"/>
    <property type="evidence" value="ECO:0007669"/>
    <property type="project" value="TreeGrafter"/>
</dbReference>
<dbReference type="EMBL" id="ASHM01009073">
    <property type="protein sequence ID" value="PNY17096.1"/>
    <property type="molecule type" value="Genomic_DNA"/>
</dbReference>
<sequence>GDDDYMPGNILEIELHNFMTFDYLKCKPGPRLNLVIGPNGSGKSSLVCAIALGLCGEPQLLGRATRIGLYVKRGEESGQIKITLRGEHREKFITIMRVGSNPKRLLNFFSPPPLPSPQPTSTIITPPSPLKLFTSLGIKAIPT</sequence>
<protein>
    <recommendedName>
        <fullName evidence="2">Structural maintenance of chromosomes protein 5</fullName>
    </recommendedName>
</protein>
<keyword evidence="3" id="KW-0175">Coiled coil</keyword>
<organism evidence="5 6">
    <name type="scientific">Trifolium pratense</name>
    <name type="common">Red clover</name>
    <dbReference type="NCBI Taxonomy" id="57577"/>
    <lineage>
        <taxon>Eukaryota</taxon>
        <taxon>Viridiplantae</taxon>
        <taxon>Streptophyta</taxon>
        <taxon>Embryophyta</taxon>
        <taxon>Tracheophyta</taxon>
        <taxon>Spermatophyta</taxon>
        <taxon>Magnoliopsida</taxon>
        <taxon>eudicotyledons</taxon>
        <taxon>Gunneridae</taxon>
        <taxon>Pentapetalae</taxon>
        <taxon>rosids</taxon>
        <taxon>fabids</taxon>
        <taxon>Fabales</taxon>
        <taxon>Fabaceae</taxon>
        <taxon>Papilionoideae</taxon>
        <taxon>50 kb inversion clade</taxon>
        <taxon>NPAAA clade</taxon>
        <taxon>Hologalegina</taxon>
        <taxon>IRL clade</taxon>
        <taxon>Trifolieae</taxon>
        <taxon>Trifolium</taxon>
    </lineage>
</organism>
<evidence type="ECO:0000313" key="5">
    <source>
        <dbReference type="EMBL" id="PNY17096.1"/>
    </source>
</evidence>
<dbReference type="InterPro" id="IPR038729">
    <property type="entry name" value="Rad50/SbcC_AAA"/>
</dbReference>
<evidence type="ECO:0000256" key="2">
    <source>
        <dbReference type="ARBA" id="ARBA00018687"/>
    </source>
</evidence>
<feature type="non-terminal residue" evidence="5">
    <location>
        <position position="1"/>
    </location>
</feature>
<dbReference type="GO" id="GO:0003697">
    <property type="term" value="F:single-stranded DNA binding"/>
    <property type="evidence" value="ECO:0007669"/>
    <property type="project" value="TreeGrafter"/>
</dbReference>
<accession>A0A2K3PP71</accession>
<name>A0A2K3PP71_TRIPR</name>
<dbReference type="ExpressionAtlas" id="A0A2K3PP71">
    <property type="expression patterns" value="baseline"/>
</dbReference>
<comment type="caution">
    <text evidence="5">The sequence shown here is derived from an EMBL/GenBank/DDBJ whole genome shotgun (WGS) entry which is preliminary data.</text>
</comment>
<dbReference type="AlphaFoldDB" id="A0A2K3PP71"/>
<dbReference type="Proteomes" id="UP000236291">
    <property type="component" value="Unassembled WGS sequence"/>
</dbReference>
<dbReference type="Pfam" id="PF13476">
    <property type="entry name" value="AAA_23"/>
    <property type="match status" value="1"/>
</dbReference>
<dbReference type="Gene3D" id="3.40.50.300">
    <property type="entry name" value="P-loop containing nucleotide triphosphate hydrolases"/>
    <property type="match status" value="1"/>
</dbReference>
<evidence type="ECO:0000256" key="3">
    <source>
        <dbReference type="ARBA" id="ARBA00023054"/>
    </source>
</evidence>
<reference evidence="5 6" key="1">
    <citation type="journal article" date="2014" name="Am. J. Bot.">
        <title>Genome assembly and annotation for red clover (Trifolium pratense; Fabaceae).</title>
        <authorList>
            <person name="Istvanek J."/>
            <person name="Jaros M."/>
            <person name="Krenek A."/>
            <person name="Repkova J."/>
        </authorList>
    </citation>
    <scope>NUCLEOTIDE SEQUENCE [LARGE SCALE GENOMIC DNA]</scope>
    <source>
        <strain evidence="6">cv. Tatra</strain>
        <tissue evidence="5">Young leaves</tissue>
    </source>
</reference>
<dbReference type="GO" id="GO:0030915">
    <property type="term" value="C:Smc5-Smc6 complex"/>
    <property type="evidence" value="ECO:0007669"/>
    <property type="project" value="TreeGrafter"/>
</dbReference>
<gene>
    <name evidence="5" type="ORF">L195_g013831</name>
</gene>
<proteinExistence type="inferred from homology"/>
<dbReference type="InterPro" id="IPR027417">
    <property type="entry name" value="P-loop_NTPase"/>
</dbReference>
<evidence type="ECO:0000259" key="4">
    <source>
        <dbReference type="Pfam" id="PF13476"/>
    </source>
</evidence>
<dbReference type="GO" id="GO:0005634">
    <property type="term" value="C:nucleus"/>
    <property type="evidence" value="ECO:0007669"/>
    <property type="project" value="TreeGrafter"/>
</dbReference>
<dbReference type="STRING" id="57577.A0A2K3PP71"/>
<dbReference type="PANTHER" id="PTHR45916:SF1">
    <property type="entry name" value="STRUCTURAL MAINTENANCE OF CHROMOSOMES PROTEIN 5"/>
    <property type="match status" value="1"/>
</dbReference>
<feature type="domain" description="Rad50/SbcC-type AAA" evidence="4">
    <location>
        <begin position="13"/>
        <end position="95"/>
    </location>
</feature>
<comment type="similarity">
    <text evidence="1">Belongs to the SMC family. SMC5 subfamily.</text>
</comment>
<dbReference type="GO" id="GO:0016887">
    <property type="term" value="F:ATP hydrolysis activity"/>
    <property type="evidence" value="ECO:0007669"/>
    <property type="project" value="InterPro"/>
</dbReference>
<evidence type="ECO:0000313" key="6">
    <source>
        <dbReference type="Proteomes" id="UP000236291"/>
    </source>
</evidence>
<reference evidence="5 6" key="2">
    <citation type="journal article" date="2017" name="Front. Plant Sci.">
        <title>Gene Classification and Mining of Molecular Markers Useful in Red Clover (Trifolium pratense) Breeding.</title>
        <authorList>
            <person name="Istvanek J."/>
            <person name="Dluhosova J."/>
            <person name="Dluhos P."/>
            <person name="Patkova L."/>
            <person name="Nedelnik J."/>
            <person name="Repkova J."/>
        </authorList>
    </citation>
    <scope>NUCLEOTIDE SEQUENCE [LARGE SCALE GENOMIC DNA]</scope>
    <source>
        <strain evidence="6">cv. Tatra</strain>
        <tissue evidence="5">Young leaves</tissue>
    </source>
</reference>
<dbReference type="PANTHER" id="PTHR45916">
    <property type="entry name" value="STRUCTURAL MAINTENANCE OF CHROMOSOMES PROTEIN 5"/>
    <property type="match status" value="1"/>
</dbReference>